<comment type="similarity">
    <text evidence="2 7">Belongs to the peptidase S9A family.</text>
</comment>
<organism evidence="10 11">
    <name type="scientific">Brassicogethes aeneus</name>
    <name type="common">Rape pollen beetle</name>
    <name type="synonym">Meligethes aeneus</name>
    <dbReference type="NCBI Taxonomy" id="1431903"/>
    <lineage>
        <taxon>Eukaryota</taxon>
        <taxon>Metazoa</taxon>
        <taxon>Ecdysozoa</taxon>
        <taxon>Arthropoda</taxon>
        <taxon>Hexapoda</taxon>
        <taxon>Insecta</taxon>
        <taxon>Pterygota</taxon>
        <taxon>Neoptera</taxon>
        <taxon>Endopterygota</taxon>
        <taxon>Coleoptera</taxon>
        <taxon>Polyphaga</taxon>
        <taxon>Cucujiformia</taxon>
        <taxon>Nitidulidae</taxon>
        <taxon>Meligethinae</taxon>
        <taxon>Brassicogethes</taxon>
    </lineage>
</organism>
<evidence type="ECO:0000256" key="4">
    <source>
        <dbReference type="ARBA" id="ARBA00022670"/>
    </source>
</evidence>
<keyword evidence="6 7" id="KW-0720">Serine protease</keyword>
<dbReference type="InterPro" id="IPR002470">
    <property type="entry name" value="Peptidase_S9A"/>
</dbReference>
<evidence type="ECO:0000256" key="6">
    <source>
        <dbReference type="ARBA" id="ARBA00022825"/>
    </source>
</evidence>
<dbReference type="GO" id="GO:0005829">
    <property type="term" value="C:cytosol"/>
    <property type="evidence" value="ECO:0007669"/>
    <property type="project" value="TreeGrafter"/>
</dbReference>
<evidence type="ECO:0000256" key="3">
    <source>
        <dbReference type="ARBA" id="ARBA00016310"/>
    </source>
</evidence>
<evidence type="ECO:0000256" key="1">
    <source>
        <dbReference type="ARBA" id="ARBA00001070"/>
    </source>
</evidence>
<dbReference type="InterPro" id="IPR001375">
    <property type="entry name" value="Peptidase_S9_cat"/>
</dbReference>
<keyword evidence="4 7" id="KW-0645">Protease</keyword>
<dbReference type="EMBL" id="OV121134">
    <property type="protein sequence ID" value="CAH0553417.1"/>
    <property type="molecule type" value="Genomic_DNA"/>
</dbReference>
<accession>A0A9P0B1N4</accession>
<dbReference type="PANTHER" id="PTHR42881:SF2">
    <property type="entry name" value="PROLYL ENDOPEPTIDASE"/>
    <property type="match status" value="1"/>
</dbReference>
<dbReference type="Gene3D" id="3.40.50.1820">
    <property type="entry name" value="alpha/beta hydrolase"/>
    <property type="match status" value="1"/>
</dbReference>
<dbReference type="InterPro" id="IPR002471">
    <property type="entry name" value="Pept_S9_AS"/>
</dbReference>
<feature type="domain" description="Peptidase S9 prolyl oligopeptidase catalytic" evidence="8">
    <location>
        <begin position="500"/>
        <end position="721"/>
    </location>
</feature>
<dbReference type="PROSITE" id="PS00708">
    <property type="entry name" value="PRO_ENDOPEP_SER"/>
    <property type="match status" value="1"/>
</dbReference>
<sequence length="726" mass="83075">MRYLHKFLDLNRKLNIKTLQKMFPYPEAIRDENVVDDYFGIKVPDPYRWLEDPETEETKNFINQQNSVTDPFLRSCPYRDNIKRKLIEIWDYPKFSTPLKRGKKYFQFRNSGLENQSSLHIFDDLRADGTVLLDPNQMAEDGTVTISEIAISENHQICAYSLNAKGSDWAEIKFKDVLSGKNYDEVLTNVKFSSMTWMHDNVGFFYGAYLGESFTTEGSETEQIAHQKLYYHRLGTDQSEDIVAVEFPENPDYIIGARVSHCGKYLVVMPSKGCKTNLLYYAELPTTVTDKLKLRPLVTDFVADFSYVTNNGTQFIVLTDKNASNGKMVIIDIQKPDEDNWRILVPEHDQNVLVWVKPIDKDKMMLCYMKDVKHVLQLNGLNTGEKILDIQMDMGTIENATGRREDNQIFYSFTSFLTPKLIHKVTLETNEVIKNEVIQEIKINNESLMEDFETKQVFYKSKDATNIPMFIIHAKDLELNGRSPCLLYGYGGFNINLTPSFSLARLLFIKNFKGVVAIANIRGGGEYGDKWHSAGRTDHKQNCFDDFQYAARYLIGSKYTCPEKLAIQGGSNGGLLVAACINQAPELYGAALAHVGVMDMLRFHKFTIGYAWKTDYGSSEDPNMFHYLYKYSPLHNVKVPENGVQYPATMLLTADHDDRVVPLHSYKYIAELQNKIGSLPYQKKPLLIKVETKAGHGAGKPTTKKIDELTDVFCFLSNVLKIKFYE</sequence>
<feature type="domain" description="Peptidase S9A N-terminal" evidence="9">
    <location>
        <begin position="26"/>
        <end position="431"/>
    </location>
</feature>
<evidence type="ECO:0000256" key="2">
    <source>
        <dbReference type="ARBA" id="ARBA00005228"/>
    </source>
</evidence>
<keyword evidence="5 7" id="KW-0378">Hydrolase</keyword>
<evidence type="ECO:0000256" key="5">
    <source>
        <dbReference type="ARBA" id="ARBA00022801"/>
    </source>
</evidence>
<comment type="catalytic activity">
    <reaction evidence="1">
        <text>Hydrolysis of Pro-|-Xaa &gt;&gt; Ala-|-Xaa in oligopeptides.</text>
        <dbReference type="EC" id="3.4.21.26"/>
    </reaction>
</comment>
<evidence type="ECO:0000256" key="7">
    <source>
        <dbReference type="RuleBase" id="RU368024"/>
    </source>
</evidence>
<name>A0A9P0B1N4_BRAAE</name>
<gene>
    <name evidence="10" type="ORF">MELIAE_LOCUS5413</name>
</gene>
<dbReference type="GO" id="GO:0006508">
    <property type="term" value="P:proteolysis"/>
    <property type="evidence" value="ECO:0007669"/>
    <property type="project" value="UniProtKB-KW"/>
</dbReference>
<evidence type="ECO:0000313" key="10">
    <source>
        <dbReference type="EMBL" id="CAH0553417.1"/>
    </source>
</evidence>
<keyword evidence="11" id="KW-1185">Reference proteome</keyword>
<proteinExistence type="inferred from homology"/>
<dbReference type="PANTHER" id="PTHR42881">
    <property type="entry name" value="PROLYL ENDOPEPTIDASE"/>
    <property type="match status" value="1"/>
</dbReference>
<dbReference type="GO" id="GO:0004252">
    <property type="term" value="F:serine-type endopeptidase activity"/>
    <property type="evidence" value="ECO:0007669"/>
    <property type="project" value="UniProtKB-UniRule"/>
</dbReference>
<dbReference type="OrthoDB" id="248387at2759"/>
<dbReference type="SUPFAM" id="SSF50993">
    <property type="entry name" value="Peptidase/esterase 'gauge' domain"/>
    <property type="match status" value="1"/>
</dbReference>
<reference evidence="10" key="1">
    <citation type="submission" date="2021-12" db="EMBL/GenBank/DDBJ databases">
        <authorList>
            <person name="King R."/>
        </authorList>
    </citation>
    <scope>NUCLEOTIDE SEQUENCE</scope>
</reference>
<dbReference type="EC" id="3.4.21.-" evidence="7"/>
<evidence type="ECO:0000313" key="11">
    <source>
        <dbReference type="Proteomes" id="UP001154078"/>
    </source>
</evidence>
<dbReference type="Pfam" id="PF02897">
    <property type="entry name" value="Peptidase_S9_N"/>
    <property type="match status" value="1"/>
</dbReference>
<evidence type="ECO:0000259" key="8">
    <source>
        <dbReference type="Pfam" id="PF00326"/>
    </source>
</evidence>
<dbReference type="PRINTS" id="PR00862">
    <property type="entry name" value="PROLIGOPTASE"/>
</dbReference>
<dbReference type="Gene3D" id="2.130.10.120">
    <property type="entry name" value="Prolyl oligopeptidase, N-terminal domain"/>
    <property type="match status" value="1"/>
</dbReference>
<protein>
    <recommendedName>
        <fullName evidence="3 7">Prolyl endopeptidase</fullName>
        <ecNumber evidence="7">3.4.21.-</ecNumber>
    </recommendedName>
</protein>
<dbReference type="FunFam" id="3.40.50.1820:FF:000005">
    <property type="entry name" value="Prolyl endopeptidase"/>
    <property type="match status" value="1"/>
</dbReference>
<dbReference type="InterPro" id="IPR051167">
    <property type="entry name" value="Prolyl_oligopep/macrocyclase"/>
</dbReference>
<dbReference type="GO" id="GO:0070012">
    <property type="term" value="F:oligopeptidase activity"/>
    <property type="evidence" value="ECO:0007669"/>
    <property type="project" value="TreeGrafter"/>
</dbReference>
<dbReference type="InterPro" id="IPR029058">
    <property type="entry name" value="AB_hydrolase_fold"/>
</dbReference>
<dbReference type="Proteomes" id="UP001154078">
    <property type="component" value="Chromosome 3"/>
</dbReference>
<dbReference type="AlphaFoldDB" id="A0A9P0B1N4"/>
<dbReference type="Pfam" id="PF00326">
    <property type="entry name" value="Peptidase_S9"/>
    <property type="match status" value="1"/>
</dbReference>
<evidence type="ECO:0000259" key="9">
    <source>
        <dbReference type="Pfam" id="PF02897"/>
    </source>
</evidence>
<dbReference type="InterPro" id="IPR023302">
    <property type="entry name" value="Pept_S9A_N"/>
</dbReference>
<dbReference type="SUPFAM" id="SSF53474">
    <property type="entry name" value="alpha/beta-Hydrolases"/>
    <property type="match status" value="1"/>
</dbReference>
<dbReference type="FunFam" id="2.130.10.120:FF:000001">
    <property type="entry name" value="Prolyl endopeptidase"/>
    <property type="match status" value="1"/>
</dbReference>